<organism evidence="2 3">
    <name type="scientific">Triparma columacea</name>
    <dbReference type="NCBI Taxonomy" id="722753"/>
    <lineage>
        <taxon>Eukaryota</taxon>
        <taxon>Sar</taxon>
        <taxon>Stramenopiles</taxon>
        <taxon>Ochrophyta</taxon>
        <taxon>Bolidophyceae</taxon>
        <taxon>Parmales</taxon>
        <taxon>Triparmaceae</taxon>
        <taxon>Triparma</taxon>
    </lineage>
</organism>
<dbReference type="Proteomes" id="UP001165065">
    <property type="component" value="Unassembled WGS sequence"/>
</dbReference>
<evidence type="ECO:0000313" key="2">
    <source>
        <dbReference type="EMBL" id="GMI21914.1"/>
    </source>
</evidence>
<name>A0A9W7FX42_9STRA</name>
<comment type="caution">
    <text evidence="2">The sequence shown here is derived from an EMBL/GenBank/DDBJ whole genome shotgun (WGS) entry which is preliminary data.</text>
</comment>
<dbReference type="AlphaFoldDB" id="A0A9W7FX42"/>
<proteinExistence type="predicted"/>
<feature type="compositionally biased region" description="Basic and acidic residues" evidence="1">
    <location>
        <begin position="52"/>
        <end position="64"/>
    </location>
</feature>
<keyword evidence="3" id="KW-1185">Reference proteome</keyword>
<accession>A0A9W7FX42</accession>
<feature type="region of interest" description="Disordered" evidence="1">
    <location>
        <begin position="52"/>
        <end position="103"/>
    </location>
</feature>
<gene>
    <name evidence="2" type="ORF">TrCOL_g10865</name>
</gene>
<evidence type="ECO:0000313" key="3">
    <source>
        <dbReference type="Proteomes" id="UP001165065"/>
    </source>
</evidence>
<dbReference type="EMBL" id="BRYA01000538">
    <property type="protein sequence ID" value="GMI21914.1"/>
    <property type="molecule type" value="Genomic_DNA"/>
</dbReference>
<evidence type="ECO:0000256" key="1">
    <source>
        <dbReference type="SAM" id="MobiDB-lite"/>
    </source>
</evidence>
<reference evidence="3" key="1">
    <citation type="journal article" date="2023" name="Commun. Biol.">
        <title>Genome analysis of Parmales, the sister group of diatoms, reveals the evolutionary specialization of diatoms from phago-mixotrophs to photoautotrophs.</title>
        <authorList>
            <person name="Ban H."/>
            <person name="Sato S."/>
            <person name="Yoshikawa S."/>
            <person name="Yamada K."/>
            <person name="Nakamura Y."/>
            <person name="Ichinomiya M."/>
            <person name="Sato N."/>
            <person name="Blanc-Mathieu R."/>
            <person name="Endo H."/>
            <person name="Kuwata A."/>
            <person name="Ogata H."/>
        </authorList>
    </citation>
    <scope>NUCLEOTIDE SEQUENCE [LARGE SCALE GENOMIC DNA]</scope>
</reference>
<sequence>MRVCDKDTGKAIWVTKKSATEIEGKAGGEAGGGGGVYEAKIRIMQEEKKKLEEEKKKLEEENTKLRKNNGQGHNMGGIQSQSTEGMGVKRTRSVNEKTGDGEESIGSAAMLRQTVSAERDAEAWTSRDDGLIRKMEEMIQRQLGNVDEKIGKEMQRQLCNVDEKIGKVDDKMNEVMGAVKTAKLKKKGMFF</sequence>
<protein>
    <submittedName>
        <fullName evidence="2">Uncharacterized protein</fullName>
    </submittedName>
</protein>